<keyword evidence="3" id="KW-1185">Reference proteome</keyword>
<proteinExistence type="predicted"/>
<dbReference type="SUPFAM" id="SSF46565">
    <property type="entry name" value="Chaperone J-domain"/>
    <property type="match status" value="1"/>
</dbReference>
<dbReference type="Pfam" id="PF00226">
    <property type="entry name" value="DnaJ"/>
    <property type="match status" value="1"/>
</dbReference>
<comment type="caution">
    <text evidence="2">The sequence shown here is derived from an EMBL/GenBank/DDBJ whole genome shotgun (WGS) entry which is preliminary data.</text>
</comment>
<dbReference type="SMART" id="SM00271">
    <property type="entry name" value="DnaJ"/>
    <property type="match status" value="1"/>
</dbReference>
<dbReference type="InterPro" id="IPR001623">
    <property type="entry name" value="DnaJ_domain"/>
</dbReference>
<dbReference type="PROSITE" id="PS50076">
    <property type="entry name" value="DNAJ_2"/>
    <property type="match status" value="1"/>
</dbReference>
<dbReference type="CDD" id="cd06257">
    <property type="entry name" value="DnaJ"/>
    <property type="match status" value="1"/>
</dbReference>
<protein>
    <submittedName>
        <fullName evidence="2">Chaperone protein dnaJ 49</fullName>
    </submittedName>
</protein>
<dbReference type="Proteomes" id="UP001237642">
    <property type="component" value="Unassembled WGS sequence"/>
</dbReference>
<gene>
    <name evidence="2" type="ORF">POM88_018622</name>
</gene>
<reference evidence="2" key="1">
    <citation type="submission" date="2023-02" db="EMBL/GenBank/DDBJ databases">
        <title>Genome of toxic invasive species Heracleum sosnowskyi carries increased number of genes despite the absence of recent whole-genome duplications.</title>
        <authorList>
            <person name="Schelkunov M."/>
            <person name="Shtratnikova V."/>
            <person name="Makarenko M."/>
            <person name="Klepikova A."/>
            <person name="Omelchenko D."/>
            <person name="Novikova G."/>
            <person name="Obukhova E."/>
            <person name="Bogdanov V."/>
            <person name="Penin A."/>
            <person name="Logacheva M."/>
        </authorList>
    </citation>
    <scope>NUCLEOTIDE SEQUENCE</scope>
    <source>
        <strain evidence="2">Hsosn_3</strain>
        <tissue evidence="2">Leaf</tissue>
    </source>
</reference>
<sequence>MVRIGERSDGGDKKSQLVINICNISNRAIGCAHWHRRRCDDVDCSPFIDWYLLLQVEENVGMDVIRKQYHKFALLLHPDKNKHPKAGIAFKLVYEAYACLSDETKRAAFDLERGKNICNECNKLPPVARTPSVKNSKKLKALFSLKRFRSSKNSQGMNDLKAKFKEEVGVIEKCLKINAASRKDFPSFNSATKEIPVFNPSDYLAHGYPYYRSRNYTKPESYWSLQRGNCDYPIFESRSEGPLKLESVQSDIIEKLRETENLLVSNRRDYQVEDVARGGTILPEK</sequence>
<accession>A0AAD8IQW2</accession>
<name>A0AAD8IQW2_9APIA</name>
<dbReference type="InterPro" id="IPR018253">
    <property type="entry name" value="DnaJ_domain_CS"/>
</dbReference>
<dbReference type="InterPro" id="IPR036869">
    <property type="entry name" value="J_dom_sf"/>
</dbReference>
<evidence type="ECO:0000313" key="3">
    <source>
        <dbReference type="Proteomes" id="UP001237642"/>
    </source>
</evidence>
<reference evidence="2" key="2">
    <citation type="submission" date="2023-05" db="EMBL/GenBank/DDBJ databases">
        <authorList>
            <person name="Schelkunov M.I."/>
        </authorList>
    </citation>
    <scope>NUCLEOTIDE SEQUENCE</scope>
    <source>
        <strain evidence="2">Hsosn_3</strain>
        <tissue evidence="2">Leaf</tissue>
    </source>
</reference>
<evidence type="ECO:0000313" key="2">
    <source>
        <dbReference type="EMBL" id="KAK1390444.1"/>
    </source>
</evidence>
<organism evidence="2 3">
    <name type="scientific">Heracleum sosnowskyi</name>
    <dbReference type="NCBI Taxonomy" id="360622"/>
    <lineage>
        <taxon>Eukaryota</taxon>
        <taxon>Viridiplantae</taxon>
        <taxon>Streptophyta</taxon>
        <taxon>Embryophyta</taxon>
        <taxon>Tracheophyta</taxon>
        <taxon>Spermatophyta</taxon>
        <taxon>Magnoliopsida</taxon>
        <taxon>eudicotyledons</taxon>
        <taxon>Gunneridae</taxon>
        <taxon>Pentapetalae</taxon>
        <taxon>asterids</taxon>
        <taxon>campanulids</taxon>
        <taxon>Apiales</taxon>
        <taxon>Apiaceae</taxon>
        <taxon>Apioideae</taxon>
        <taxon>apioid superclade</taxon>
        <taxon>Tordylieae</taxon>
        <taxon>Tordyliinae</taxon>
        <taxon>Heracleum</taxon>
    </lineage>
</organism>
<dbReference type="PANTHER" id="PTHR44137:SF13">
    <property type="entry name" value="CHAPERONE DNAJ-DOMAIN SUPERFAMILY PROTEIN"/>
    <property type="match status" value="1"/>
</dbReference>
<evidence type="ECO:0000259" key="1">
    <source>
        <dbReference type="PROSITE" id="PS50076"/>
    </source>
</evidence>
<dbReference type="Gene3D" id="1.10.287.110">
    <property type="entry name" value="DnaJ domain"/>
    <property type="match status" value="1"/>
</dbReference>
<dbReference type="PANTHER" id="PTHR44137">
    <property type="entry name" value="BNAC03G44070D PROTEIN"/>
    <property type="match status" value="1"/>
</dbReference>
<dbReference type="PROSITE" id="PS00636">
    <property type="entry name" value="DNAJ_1"/>
    <property type="match status" value="1"/>
</dbReference>
<feature type="domain" description="J" evidence="1">
    <location>
        <begin position="49"/>
        <end position="113"/>
    </location>
</feature>
<dbReference type="AlphaFoldDB" id="A0AAD8IQW2"/>
<dbReference type="PRINTS" id="PR00625">
    <property type="entry name" value="JDOMAIN"/>
</dbReference>
<dbReference type="EMBL" id="JAUIZM010000004">
    <property type="protein sequence ID" value="KAK1390444.1"/>
    <property type="molecule type" value="Genomic_DNA"/>
</dbReference>